<dbReference type="SUPFAM" id="SSF69279">
    <property type="entry name" value="Phage tail proteins"/>
    <property type="match status" value="1"/>
</dbReference>
<dbReference type="AlphaFoldDB" id="A0AA96WZC1"/>
<dbReference type="Pfam" id="PF05954">
    <property type="entry name" value="Phage_GPD"/>
    <property type="match status" value="1"/>
</dbReference>
<name>A0AA96WZC1_9CYAN</name>
<dbReference type="EMBL" id="CP053587">
    <property type="protein sequence ID" value="WNZ27747.1"/>
    <property type="molecule type" value="Genomic_DNA"/>
</dbReference>
<evidence type="ECO:0000313" key="1">
    <source>
        <dbReference type="EMBL" id="WNZ27747.1"/>
    </source>
</evidence>
<protein>
    <submittedName>
        <fullName evidence="1">Phage late control D family protein</fullName>
    </submittedName>
</protein>
<reference evidence="1" key="1">
    <citation type="submission" date="2020-05" db="EMBL/GenBank/DDBJ databases">
        <authorList>
            <person name="Zhu T."/>
            <person name="Keshari N."/>
            <person name="Lu X."/>
        </authorList>
    </citation>
    <scope>NUCLEOTIDE SEQUENCE</scope>
    <source>
        <strain evidence="1">NK1-12</strain>
    </source>
</reference>
<gene>
    <name evidence="1" type="ORF">HJG54_33460</name>
</gene>
<organism evidence="1">
    <name type="scientific">Leptolyngbya sp. NK1-12</name>
    <dbReference type="NCBI Taxonomy" id="2547451"/>
    <lineage>
        <taxon>Bacteria</taxon>
        <taxon>Bacillati</taxon>
        <taxon>Cyanobacteriota</taxon>
        <taxon>Cyanophyceae</taxon>
        <taxon>Leptolyngbyales</taxon>
        <taxon>Leptolyngbyaceae</taxon>
        <taxon>Leptolyngbya group</taxon>
        <taxon>Leptolyngbya</taxon>
    </lineage>
</organism>
<proteinExistence type="predicted"/>
<accession>A0AA96WZC1</accession>
<dbReference type="RefSeq" id="WP_316436208.1">
    <property type="nucleotide sequence ID" value="NZ_CP053587.1"/>
</dbReference>
<sequence>MPLQTLLNSRFQILVNQSKLPMAVEAYLDSITVEIDRNLPGLFQIEFIGLDFAEVPAHFSPGAIVDIQLGFDQPEPLIKGEILGLEPQFSSAQPPRLTVWGCDSLHRLQWGTKTRTFLNTTDSAIAQKIASEALLVLQTAESPVVHEYVMQANQTDLQFLLQRAQQVGYELFMADGTLFFQPILQNTSPRQVLTLGQNLLEFYPRFSLMSQAAKVTVKGWDIFQKQAIAETKNAGKFAQVNDSNLAVRGEVLARRSGAAAAVITNRPVNTSTAQQMAQTQLDQTALELVTAEGTCVGNSQIRPGTMVLIQGLDGQPGGQYSFEGKYYVTGVTHRFDVVQGYLTDFKAKRNAQ</sequence>